<dbReference type="OrthoDB" id="5121515at2"/>
<proteinExistence type="predicted"/>
<feature type="region of interest" description="Disordered" evidence="1">
    <location>
        <begin position="1"/>
        <end position="29"/>
    </location>
</feature>
<evidence type="ECO:0000256" key="1">
    <source>
        <dbReference type="SAM" id="MobiDB-lite"/>
    </source>
</evidence>
<accession>A0A6H9WD98</accession>
<organism evidence="2 3">
    <name type="scientific">Pseudoclavibacter endophyticus</name>
    <dbReference type="NCBI Taxonomy" id="1778590"/>
    <lineage>
        <taxon>Bacteria</taxon>
        <taxon>Bacillati</taxon>
        <taxon>Actinomycetota</taxon>
        <taxon>Actinomycetes</taxon>
        <taxon>Micrococcales</taxon>
        <taxon>Microbacteriaceae</taxon>
        <taxon>Pseudoclavibacter</taxon>
    </lineage>
</organism>
<protein>
    <submittedName>
        <fullName evidence="2">Uncharacterized protein</fullName>
    </submittedName>
</protein>
<dbReference type="AlphaFoldDB" id="A0A6H9WD98"/>
<dbReference type="Proteomes" id="UP000431744">
    <property type="component" value="Unassembled WGS sequence"/>
</dbReference>
<dbReference type="EMBL" id="WBJY01000001">
    <property type="protein sequence ID" value="KAB1648932.1"/>
    <property type="molecule type" value="Genomic_DNA"/>
</dbReference>
<reference evidence="2 3" key="1">
    <citation type="submission" date="2019-09" db="EMBL/GenBank/DDBJ databases">
        <title>Phylogeny of genus Pseudoclavibacter and closely related genus.</title>
        <authorList>
            <person name="Li Y."/>
        </authorList>
    </citation>
    <scope>NUCLEOTIDE SEQUENCE [LARGE SCALE GENOMIC DNA]</scope>
    <source>
        <strain evidence="2 3">EGI 60007</strain>
    </source>
</reference>
<comment type="caution">
    <text evidence="2">The sequence shown here is derived from an EMBL/GenBank/DDBJ whole genome shotgun (WGS) entry which is preliminary data.</text>
</comment>
<gene>
    <name evidence="2" type="ORF">F8O04_01105</name>
</gene>
<feature type="compositionally biased region" description="Polar residues" evidence="1">
    <location>
        <begin position="9"/>
        <end position="27"/>
    </location>
</feature>
<evidence type="ECO:0000313" key="3">
    <source>
        <dbReference type="Proteomes" id="UP000431744"/>
    </source>
</evidence>
<keyword evidence="3" id="KW-1185">Reference proteome</keyword>
<dbReference type="RefSeq" id="WP_158027485.1">
    <property type="nucleotide sequence ID" value="NZ_BMHG01000001.1"/>
</dbReference>
<name>A0A6H9WD98_9MICO</name>
<sequence length="134" mass="14706">MTDHEQHEAQTANGTDATASRTGTPQQEHWPGIIPYVEWYTGARRLLTLDTMPRGAGTPPVVSIDGRQYFTFWGRLTFEIPAERAVHLSVHIEGDRVLGARSALIPPGGHVHYAYELQTFGANGVLTYVPPPTG</sequence>
<evidence type="ECO:0000313" key="2">
    <source>
        <dbReference type="EMBL" id="KAB1648932.1"/>
    </source>
</evidence>